<reference evidence="1" key="1">
    <citation type="submission" date="2021-02" db="EMBL/GenBank/DDBJ databases">
        <authorList>
            <person name="Dougan E. K."/>
            <person name="Rhodes N."/>
            <person name="Thang M."/>
            <person name="Chan C."/>
        </authorList>
    </citation>
    <scope>NUCLEOTIDE SEQUENCE</scope>
</reference>
<gene>
    <name evidence="2" type="ORF">PGLA2088_LOCUS49778</name>
    <name evidence="1" type="ORF">PGLA2088_LOCUS6351</name>
</gene>
<organism evidence="1 3">
    <name type="scientific">Polarella glacialis</name>
    <name type="common">Dinoflagellate</name>
    <dbReference type="NCBI Taxonomy" id="89957"/>
    <lineage>
        <taxon>Eukaryota</taxon>
        <taxon>Sar</taxon>
        <taxon>Alveolata</taxon>
        <taxon>Dinophyceae</taxon>
        <taxon>Suessiales</taxon>
        <taxon>Suessiaceae</taxon>
        <taxon>Polarella</taxon>
    </lineage>
</organism>
<dbReference type="EMBL" id="CAJNNW010037163">
    <property type="protein sequence ID" value="CAE8739819.1"/>
    <property type="molecule type" value="Genomic_DNA"/>
</dbReference>
<dbReference type="EMBL" id="CAJNNW010006310">
    <property type="protein sequence ID" value="CAE8648192.1"/>
    <property type="molecule type" value="Genomic_DNA"/>
</dbReference>
<evidence type="ECO:0000313" key="2">
    <source>
        <dbReference type="EMBL" id="CAE8739819.1"/>
    </source>
</evidence>
<sequence length="127" mass="13650">MEELGKKSGVRPTGHGAEGPWLVCNRNNTVNRLLLLGVKAGGLSLREETAGDRFLLTRWLLKSGCTMDRRGGFLTFCGICGYPDGQGLAHALRASLVLPEGLLMSGCSPRVDLAKKGAKAPLPEPYW</sequence>
<dbReference type="AlphaFoldDB" id="A0A813IC38"/>
<name>A0A813IC38_POLGL</name>
<comment type="caution">
    <text evidence="1">The sequence shown here is derived from an EMBL/GenBank/DDBJ whole genome shotgun (WGS) entry which is preliminary data.</text>
</comment>
<accession>A0A813IC38</accession>
<protein>
    <submittedName>
        <fullName evidence="1">Uncharacterized protein</fullName>
    </submittedName>
</protein>
<dbReference type="Proteomes" id="UP000626109">
    <property type="component" value="Unassembled WGS sequence"/>
</dbReference>
<evidence type="ECO:0000313" key="1">
    <source>
        <dbReference type="EMBL" id="CAE8648192.1"/>
    </source>
</evidence>
<evidence type="ECO:0000313" key="3">
    <source>
        <dbReference type="Proteomes" id="UP000626109"/>
    </source>
</evidence>
<proteinExistence type="predicted"/>